<organism evidence="1">
    <name type="scientific">viral metagenome</name>
    <dbReference type="NCBI Taxonomy" id="1070528"/>
    <lineage>
        <taxon>unclassified sequences</taxon>
        <taxon>metagenomes</taxon>
        <taxon>organismal metagenomes</taxon>
    </lineage>
</organism>
<sequence length="201" mass="23518">MDHRKKGWTDKELILIRGSANLSEREVSRKFGLSLNQIKYIFNKKLGIPKPKPFLKKKCPQCHKVFEGNGKQKFCSRKCNRKTYIRLHQLVTTQDGKIIYIYNITKRAYPEDEACELCGRLKKLAYHHWNDEYPEIGIWVCQKCHWICEGLDLITDMENENLIKKYELFRGTLLSYCAFIEDCKKADGEVEADAESKSSSD</sequence>
<name>A0A6M3IEF0_9ZZZZ</name>
<protein>
    <submittedName>
        <fullName evidence="1">Uncharacterized protein</fullName>
    </submittedName>
</protein>
<accession>A0A6M3IEF0</accession>
<dbReference type="AlphaFoldDB" id="A0A6M3IEF0"/>
<proteinExistence type="predicted"/>
<reference evidence="1" key="1">
    <citation type="submission" date="2020-03" db="EMBL/GenBank/DDBJ databases">
        <title>The deep terrestrial virosphere.</title>
        <authorList>
            <person name="Holmfeldt K."/>
            <person name="Nilsson E."/>
            <person name="Simone D."/>
            <person name="Lopez-Fernandez M."/>
            <person name="Wu X."/>
            <person name="de Brujin I."/>
            <person name="Lundin D."/>
            <person name="Andersson A."/>
            <person name="Bertilsson S."/>
            <person name="Dopson M."/>
        </authorList>
    </citation>
    <scope>NUCLEOTIDE SEQUENCE</scope>
    <source>
        <strain evidence="1">MM415B01986</strain>
    </source>
</reference>
<gene>
    <name evidence="1" type="ORF">MM415B01986_0013</name>
</gene>
<dbReference type="EMBL" id="MT141183">
    <property type="protein sequence ID" value="QJA55819.1"/>
    <property type="molecule type" value="Genomic_DNA"/>
</dbReference>
<evidence type="ECO:0000313" key="1">
    <source>
        <dbReference type="EMBL" id="QJA55819.1"/>
    </source>
</evidence>